<accession>A0A1H3GUD1</accession>
<protein>
    <recommendedName>
        <fullName evidence="4">Dihydroorotate dehydrogenase</fullName>
    </recommendedName>
</protein>
<dbReference type="AlphaFoldDB" id="A0A1H3GUD1"/>
<evidence type="ECO:0000313" key="2">
    <source>
        <dbReference type="EMBL" id="SDY06727.1"/>
    </source>
</evidence>
<evidence type="ECO:0000256" key="1">
    <source>
        <dbReference type="ARBA" id="ARBA00007189"/>
    </source>
</evidence>
<evidence type="ECO:0000313" key="3">
    <source>
        <dbReference type="Proteomes" id="UP000198935"/>
    </source>
</evidence>
<dbReference type="OrthoDB" id="5324142at2"/>
<name>A0A1H3GUD1_9BACI</name>
<dbReference type="EMBL" id="FNPI01000001">
    <property type="protein sequence ID" value="SDY06727.1"/>
    <property type="molecule type" value="Genomic_DNA"/>
</dbReference>
<comment type="similarity">
    <text evidence="1">Belongs to the UPF0751 family.</text>
</comment>
<evidence type="ECO:0008006" key="4">
    <source>
        <dbReference type="Google" id="ProtNLM"/>
    </source>
</evidence>
<keyword evidence="3" id="KW-1185">Reference proteome</keyword>
<dbReference type="STRING" id="1503961.SAMN05421736_101284"/>
<gene>
    <name evidence="2" type="ORF">SAMN05421736_101284</name>
</gene>
<dbReference type="Pfam" id="PF10087">
    <property type="entry name" value="DUF2325"/>
    <property type="match status" value="1"/>
</dbReference>
<sequence length="112" mass="12623">MSSLLVIGGDKLGAIPDNLKNLGFKDVIHIDGRKVQMVKKEIPDHIDIILILTDYINHNLAKKIKNKASKKEIPICYARRSWCAIYSSLTNCEIACEQCPFLSHTGQSNRRT</sequence>
<organism evidence="2 3">
    <name type="scientific">Evansella caseinilytica</name>
    <dbReference type="NCBI Taxonomy" id="1503961"/>
    <lineage>
        <taxon>Bacteria</taxon>
        <taxon>Bacillati</taxon>
        <taxon>Bacillota</taxon>
        <taxon>Bacilli</taxon>
        <taxon>Bacillales</taxon>
        <taxon>Bacillaceae</taxon>
        <taxon>Evansella</taxon>
    </lineage>
</organism>
<dbReference type="InterPro" id="IPR016772">
    <property type="entry name" value="UCP020408"/>
</dbReference>
<dbReference type="Proteomes" id="UP000198935">
    <property type="component" value="Unassembled WGS sequence"/>
</dbReference>
<dbReference type="PIRSF" id="PIRSF020408">
    <property type="entry name" value="UCP020408"/>
    <property type="match status" value="1"/>
</dbReference>
<proteinExistence type="inferred from homology"/>
<reference evidence="3" key="1">
    <citation type="submission" date="2016-10" db="EMBL/GenBank/DDBJ databases">
        <authorList>
            <person name="Varghese N."/>
            <person name="Submissions S."/>
        </authorList>
    </citation>
    <scope>NUCLEOTIDE SEQUENCE [LARGE SCALE GENOMIC DNA]</scope>
    <source>
        <strain evidence="3">SP</strain>
    </source>
</reference>